<evidence type="ECO:0000256" key="4">
    <source>
        <dbReference type="ARBA" id="ARBA00034521"/>
    </source>
</evidence>
<dbReference type="SUPFAM" id="SSF53335">
    <property type="entry name" value="S-adenosyl-L-methionine-dependent methyltransferases"/>
    <property type="match status" value="1"/>
</dbReference>
<comment type="catalytic activity">
    <reaction evidence="7">
        <text>arsenic triglutathione + 2 [thioredoxin]-dithiol + 2 S-adenosyl-L-methionine + H2O = dimethylarsinous acid + 2 [thioredoxin]-disulfide + 3 glutathione + 2 S-adenosyl-L-homocysteine + 2 H(+)</text>
        <dbReference type="Rhea" id="RHEA:69464"/>
        <dbReference type="Rhea" id="RHEA-COMP:10698"/>
        <dbReference type="Rhea" id="RHEA-COMP:10700"/>
        <dbReference type="ChEBI" id="CHEBI:15377"/>
        <dbReference type="ChEBI" id="CHEBI:15378"/>
        <dbReference type="ChEBI" id="CHEBI:23808"/>
        <dbReference type="ChEBI" id="CHEBI:29950"/>
        <dbReference type="ChEBI" id="CHEBI:50058"/>
        <dbReference type="ChEBI" id="CHEBI:57856"/>
        <dbReference type="ChEBI" id="CHEBI:57925"/>
        <dbReference type="ChEBI" id="CHEBI:59789"/>
        <dbReference type="ChEBI" id="CHEBI:183640"/>
        <dbReference type="EC" id="2.1.1.137"/>
    </reaction>
</comment>
<dbReference type="EMBL" id="WTPX01000186">
    <property type="protein sequence ID" value="NNJ27701.1"/>
    <property type="molecule type" value="Genomic_DNA"/>
</dbReference>
<proteinExistence type="inferred from homology"/>
<evidence type="ECO:0000256" key="2">
    <source>
        <dbReference type="ARBA" id="ARBA00022691"/>
    </source>
</evidence>
<evidence type="ECO:0000313" key="11">
    <source>
        <dbReference type="Proteomes" id="UP000609651"/>
    </source>
</evidence>
<evidence type="ECO:0000256" key="3">
    <source>
        <dbReference type="ARBA" id="ARBA00034487"/>
    </source>
</evidence>
<evidence type="ECO:0000259" key="9">
    <source>
        <dbReference type="Pfam" id="PF13847"/>
    </source>
</evidence>
<feature type="domain" description="Methyltransferase" evidence="9">
    <location>
        <begin position="66"/>
        <end position="215"/>
    </location>
</feature>
<dbReference type="CDD" id="cd02440">
    <property type="entry name" value="AdoMet_MTases"/>
    <property type="match status" value="1"/>
</dbReference>
<dbReference type="GO" id="GO:0043770">
    <property type="term" value="F:demethylmenaquinone methyltransferase activity"/>
    <property type="evidence" value="ECO:0007669"/>
    <property type="project" value="UniProtKB-EC"/>
</dbReference>
<reference evidence="10 11" key="1">
    <citation type="journal article" date="2020" name="Syst. Appl. Microbiol.">
        <title>Alienimonas chondri sp. nov., a novel planctomycete isolated from the biofilm of the red alga Chondrus crispus.</title>
        <authorList>
            <person name="Vitorino I."/>
            <person name="Albuquerque L."/>
            <person name="Wiegand S."/>
            <person name="Kallscheuer N."/>
            <person name="da Costa M.S."/>
            <person name="Lobo-da-Cunha A."/>
            <person name="Jogler C."/>
            <person name="Lage O.M."/>
        </authorList>
    </citation>
    <scope>NUCLEOTIDE SEQUENCE [LARGE SCALE GENOMIC DNA]</scope>
    <source>
        <strain evidence="10 11">LzC2</strain>
    </source>
</reference>
<name>A0ABX1VHZ0_9PLAN</name>
<dbReference type="NCBIfam" id="NF008823">
    <property type="entry name" value="PRK11873.1"/>
    <property type="match status" value="1"/>
</dbReference>
<organism evidence="10 11">
    <name type="scientific">Alienimonas chondri</name>
    <dbReference type="NCBI Taxonomy" id="2681879"/>
    <lineage>
        <taxon>Bacteria</taxon>
        <taxon>Pseudomonadati</taxon>
        <taxon>Planctomycetota</taxon>
        <taxon>Planctomycetia</taxon>
        <taxon>Planctomycetales</taxon>
        <taxon>Planctomycetaceae</taxon>
        <taxon>Alienimonas</taxon>
    </lineage>
</organism>
<evidence type="ECO:0000313" key="10">
    <source>
        <dbReference type="EMBL" id="NNJ27701.1"/>
    </source>
</evidence>
<keyword evidence="10" id="KW-0830">Ubiquinone</keyword>
<keyword evidence="10" id="KW-0489">Methyltransferase</keyword>
<gene>
    <name evidence="10" type="primary">ubiE_6</name>
    <name evidence="10" type="ORF">LzC2_38090</name>
</gene>
<evidence type="ECO:0000256" key="5">
    <source>
        <dbReference type="ARBA" id="ARBA00034545"/>
    </source>
</evidence>
<protein>
    <recommendedName>
        <fullName evidence="5">Arsenite methyltransferase</fullName>
        <ecNumber evidence="4">2.1.1.137</ecNumber>
    </recommendedName>
</protein>
<keyword evidence="2" id="KW-0949">S-adenosyl-L-methionine</keyword>
<comment type="catalytic activity">
    <reaction evidence="6">
        <text>arsenic triglutathione + [thioredoxin]-dithiol + S-adenosyl-L-methionine + 2 H2O = methylarsonous acid + [thioredoxin]-disulfide + 3 glutathione + S-adenosyl-L-homocysteine + H(+)</text>
        <dbReference type="Rhea" id="RHEA:69460"/>
        <dbReference type="Rhea" id="RHEA-COMP:10698"/>
        <dbReference type="Rhea" id="RHEA-COMP:10700"/>
        <dbReference type="ChEBI" id="CHEBI:15377"/>
        <dbReference type="ChEBI" id="CHEBI:15378"/>
        <dbReference type="ChEBI" id="CHEBI:17826"/>
        <dbReference type="ChEBI" id="CHEBI:29950"/>
        <dbReference type="ChEBI" id="CHEBI:50058"/>
        <dbReference type="ChEBI" id="CHEBI:57856"/>
        <dbReference type="ChEBI" id="CHEBI:57925"/>
        <dbReference type="ChEBI" id="CHEBI:59789"/>
        <dbReference type="ChEBI" id="CHEBI:183640"/>
        <dbReference type="EC" id="2.1.1.137"/>
    </reaction>
</comment>
<comment type="caution">
    <text evidence="10">The sequence shown here is derived from an EMBL/GenBank/DDBJ whole genome shotgun (WGS) entry which is preliminary data.</text>
</comment>
<dbReference type="RefSeq" id="WP_171189606.1">
    <property type="nucleotide sequence ID" value="NZ_WTPX01000186.1"/>
</dbReference>
<evidence type="ECO:0000256" key="1">
    <source>
        <dbReference type="ARBA" id="ARBA00022679"/>
    </source>
</evidence>
<dbReference type="EC" id="2.1.1.137" evidence="4"/>
<evidence type="ECO:0000256" key="6">
    <source>
        <dbReference type="ARBA" id="ARBA00047941"/>
    </source>
</evidence>
<evidence type="ECO:0000256" key="7">
    <source>
        <dbReference type="ARBA" id="ARBA00047943"/>
    </source>
</evidence>
<keyword evidence="1 10" id="KW-0808">Transferase</keyword>
<dbReference type="PANTHER" id="PTHR43675">
    <property type="entry name" value="ARSENITE METHYLTRANSFERASE"/>
    <property type="match status" value="1"/>
</dbReference>
<evidence type="ECO:0000256" key="8">
    <source>
        <dbReference type="ARBA" id="ARBA00048428"/>
    </source>
</evidence>
<comment type="catalytic activity">
    <reaction evidence="8">
        <text>arsenic triglutathione + 3 [thioredoxin]-dithiol + 3 S-adenosyl-L-methionine = trimethylarsine + 3 [thioredoxin]-disulfide + 3 glutathione + 3 S-adenosyl-L-homocysteine + 3 H(+)</text>
        <dbReference type="Rhea" id="RHEA:69432"/>
        <dbReference type="Rhea" id="RHEA-COMP:10698"/>
        <dbReference type="Rhea" id="RHEA-COMP:10700"/>
        <dbReference type="ChEBI" id="CHEBI:15378"/>
        <dbReference type="ChEBI" id="CHEBI:27130"/>
        <dbReference type="ChEBI" id="CHEBI:29950"/>
        <dbReference type="ChEBI" id="CHEBI:50058"/>
        <dbReference type="ChEBI" id="CHEBI:57856"/>
        <dbReference type="ChEBI" id="CHEBI:57925"/>
        <dbReference type="ChEBI" id="CHEBI:59789"/>
        <dbReference type="ChEBI" id="CHEBI:183640"/>
        <dbReference type="EC" id="2.1.1.137"/>
    </reaction>
</comment>
<dbReference type="Pfam" id="PF13847">
    <property type="entry name" value="Methyltransf_31"/>
    <property type="match status" value="1"/>
</dbReference>
<dbReference type="InterPro" id="IPR029063">
    <property type="entry name" value="SAM-dependent_MTases_sf"/>
</dbReference>
<dbReference type="GO" id="GO:0032259">
    <property type="term" value="P:methylation"/>
    <property type="evidence" value="ECO:0007669"/>
    <property type="project" value="UniProtKB-KW"/>
</dbReference>
<sequence length="302" mass="30663">MTTTLQDSVRENYGAVAASALTGAEAGVRAVAEAFGYSAEELDSIPAGANMGLSCGNPTATANLRPGETVVDLGCGGGLDVFLAARKVGPTGKAIGIDMTPAMLERARVNAAMGGPNGTPLTNVEFHHATIDALPLEDASVDCIISNCVINLAPDKPAVFREIARVLKPGGRLAVSDIALKKPLPEAIKDDVGAYVGCIAGAIPIEQFQTGLADAGFSEVKVVDDRSDLNAYASVDGQGACCSPSAGDAGAGGLAILDEGCCSPAEQDASADPTLHARLAKLLAEHDINDYAASVKVYAVKP</sequence>
<keyword evidence="11" id="KW-1185">Reference proteome</keyword>
<comment type="similarity">
    <text evidence="3">Belongs to the methyltransferase superfamily. Arsenite methyltransferase family.</text>
</comment>
<dbReference type="PANTHER" id="PTHR43675:SF8">
    <property type="entry name" value="ARSENITE METHYLTRANSFERASE"/>
    <property type="match status" value="1"/>
</dbReference>
<accession>A0ABX1VHZ0</accession>
<dbReference type="Proteomes" id="UP000609651">
    <property type="component" value="Unassembled WGS sequence"/>
</dbReference>
<dbReference type="Gene3D" id="3.40.50.150">
    <property type="entry name" value="Vaccinia Virus protein VP39"/>
    <property type="match status" value="1"/>
</dbReference>
<dbReference type="InterPro" id="IPR025714">
    <property type="entry name" value="Methyltranfer_dom"/>
</dbReference>
<dbReference type="InterPro" id="IPR026669">
    <property type="entry name" value="Arsenite_MeTrfase-like"/>
</dbReference>